<reference evidence="2 3" key="1">
    <citation type="submission" date="2019-07" db="EMBL/GenBank/DDBJ databases">
        <title>Whole genome shotgun sequence of Segetibacter aerophilus NBRC 106135.</title>
        <authorList>
            <person name="Hosoyama A."/>
            <person name="Uohara A."/>
            <person name="Ohji S."/>
            <person name="Ichikawa N."/>
        </authorList>
    </citation>
    <scope>NUCLEOTIDE SEQUENCE [LARGE SCALE GENOMIC DNA]</scope>
    <source>
        <strain evidence="2 3">NBRC 106135</strain>
    </source>
</reference>
<keyword evidence="1" id="KW-0812">Transmembrane</keyword>
<protein>
    <submittedName>
        <fullName evidence="2">Uncharacterized protein</fullName>
    </submittedName>
</protein>
<dbReference type="AlphaFoldDB" id="A0A512BG79"/>
<feature type="transmembrane region" description="Helical" evidence="1">
    <location>
        <begin position="5"/>
        <end position="26"/>
    </location>
</feature>
<evidence type="ECO:0000313" key="2">
    <source>
        <dbReference type="EMBL" id="GEO10961.1"/>
    </source>
</evidence>
<dbReference type="Proteomes" id="UP000321513">
    <property type="component" value="Unassembled WGS sequence"/>
</dbReference>
<evidence type="ECO:0000313" key="3">
    <source>
        <dbReference type="Proteomes" id="UP000321513"/>
    </source>
</evidence>
<keyword evidence="3" id="KW-1185">Reference proteome</keyword>
<sequence length="64" mass="6883">MEKKVFGIILTILGIVGLIAAAVNFVNSSSGSYNIKMITVYGILGLIFFFTGVGLIRTTKDRSL</sequence>
<feature type="transmembrane region" description="Helical" evidence="1">
    <location>
        <begin position="38"/>
        <end position="56"/>
    </location>
</feature>
<comment type="caution">
    <text evidence="2">The sequence shown here is derived from an EMBL/GenBank/DDBJ whole genome shotgun (WGS) entry which is preliminary data.</text>
</comment>
<keyword evidence="1" id="KW-0472">Membrane</keyword>
<accession>A0A512BG79</accession>
<dbReference type="OrthoDB" id="677537at2"/>
<keyword evidence="1" id="KW-1133">Transmembrane helix</keyword>
<dbReference type="EMBL" id="BJYT01000014">
    <property type="protein sequence ID" value="GEO10961.1"/>
    <property type="molecule type" value="Genomic_DNA"/>
</dbReference>
<evidence type="ECO:0000256" key="1">
    <source>
        <dbReference type="SAM" id="Phobius"/>
    </source>
</evidence>
<name>A0A512BG79_9BACT</name>
<gene>
    <name evidence="2" type="ORF">SAE01_34570</name>
</gene>
<dbReference type="RefSeq" id="WP_147205070.1">
    <property type="nucleotide sequence ID" value="NZ_BJYT01000014.1"/>
</dbReference>
<organism evidence="2 3">
    <name type="scientific">Segetibacter aerophilus</name>
    <dbReference type="NCBI Taxonomy" id="670293"/>
    <lineage>
        <taxon>Bacteria</taxon>
        <taxon>Pseudomonadati</taxon>
        <taxon>Bacteroidota</taxon>
        <taxon>Chitinophagia</taxon>
        <taxon>Chitinophagales</taxon>
        <taxon>Chitinophagaceae</taxon>
        <taxon>Segetibacter</taxon>
    </lineage>
</organism>
<proteinExistence type="predicted"/>